<organism evidence="2 3">
    <name type="scientific">Gigaspora rosea</name>
    <dbReference type="NCBI Taxonomy" id="44941"/>
    <lineage>
        <taxon>Eukaryota</taxon>
        <taxon>Fungi</taxon>
        <taxon>Fungi incertae sedis</taxon>
        <taxon>Mucoromycota</taxon>
        <taxon>Glomeromycotina</taxon>
        <taxon>Glomeromycetes</taxon>
        <taxon>Diversisporales</taxon>
        <taxon>Gigasporaceae</taxon>
        <taxon>Gigaspora</taxon>
    </lineage>
</organism>
<dbReference type="GO" id="GO:0004672">
    <property type="term" value="F:protein kinase activity"/>
    <property type="evidence" value="ECO:0007669"/>
    <property type="project" value="InterPro"/>
</dbReference>
<feature type="domain" description="Protein kinase" evidence="1">
    <location>
        <begin position="75"/>
        <end position="131"/>
    </location>
</feature>
<dbReference type="InterPro" id="IPR011009">
    <property type="entry name" value="Kinase-like_dom_sf"/>
</dbReference>
<keyword evidence="3" id="KW-1185">Reference proteome</keyword>
<name>A0A397VD09_9GLOM</name>
<reference evidence="2 3" key="1">
    <citation type="submission" date="2018-06" db="EMBL/GenBank/DDBJ databases">
        <title>Comparative genomics reveals the genomic features of Rhizophagus irregularis, R. cerebriforme, R. diaphanum and Gigaspora rosea, and their symbiotic lifestyle signature.</title>
        <authorList>
            <person name="Morin E."/>
            <person name="San Clemente H."/>
            <person name="Chen E.C.H."/>
            <person name="De La Providencia I."/>
            <person name="Hainaut M."/>
            <person name="Kuo A."/>
            <person name="Kohler A."/>
            <person name="Murat C."/>
            <person name="Tang N."/>
            <person name="Roy S."/>
            <person name="Loubradou J."/>
            <person name="Henrissat B."/>
            <person name="Grigoriev I.V."/>
            <person name="Corradi N."/>
            <person name="Roux C."/>
            <person name="Martin F.M."/>
        </authorList>
    </citation>
    <scope>NUCLEOTIDE SEQUENCE [LARGE SCALE GENOMIC DNA]</scope>
    <source>
        <strain evidence="2 3">DAOM 194757</strain>
    </source>
</reference>
<dbReference type="GO" id="GO:0005524">
    <property type="term" value="F:ATP binding"/>
    <property type="evidence" value="ECO:0007669"/>
    <property type="project" value="InterPro"/>
</dbReference>
<dbReference type="OrthoDB" id="2444598at2759"/>
<evidence type="ECO:0000313" key="3">
    <source>
        <dbReference type="Proteomes" id="UP000266673"/>
    </source>
</evidence>
<dbReference type="EMBL" id="QKWP01000457">
    <property type="protein sequence ID" value="RIB19721.1"/>
    <property type="molecule type" value="Genomic_DNA"/>
</dbReference>
<proteinExistence type="predicted"/>
<gene>
    <name evidence="2" type="ORF">C2G38_1245830</name>
</gene>
<dbReference type="InterPro" id="IPR000719">
    <property type="entry name" value="Prot_kinase_dom"/>
</dbReference>
<evidence type="ECO:0000313" key="2">
    <source>
        <dbReference type="EMBL" id="RIB19721.1"/>
    </source>
</evidence>
<dbReference type="SUPFAM" id="SSF56112">
    <property type="entry name" value="Protein kinase-like (PK-like)"/>
    <property type="match status" value="1"/>
</dbReference>
<accession>A0A397VD09</accession>
<sequence>MMVFESSYKKDKSNGKCASCDRYNTSPAWCLTCDPYKTTQGWASGNKDIDDCVKEFQLKASNYEDVIEWIPFNKLENVQKIGEGGFGSVFSAVWLDGKRIASGEYKSRTPSYVVALKTLPGSQKNFLREVS</sequence>
<evidence type="ECO:0000259" key="1">
    <source>
        <dbReference type="PROSITE" id="PS50011"/>
    </source>
</evidence>
<protein>
    <recommendedName>
        <fullName evidence="1">Protein kinase domain-containing protein</fullName>
    </recommendedName>
</protein>
<dbReference type="AlphaFoldDB" id="A0A397VD09"/>
<dbReference type="PROSITE" id="PS50011">
    <property type="entry name" value="PROTEIN_KINASE_DOM"/>
    <property type="match status" value="1"/>
</dbReference>
<dbReference type="Proteomes" id="UP000266673">
    <property type="component" value="Unassembled WGS sequence"/>
</dbReference>
<dbReference type="Gene3D" id="1.10.510.10">
    <property type="entry name" value="Transferase(Phosphotransferase) domain 1"/>
    <property type="match status" value="1"/>
</dbReference>
<comment type="caution">
    <text evidence="2">The sequence shown here is derived from an EMBL/GenBank/DDBJ whole genome shotgun (WGS) entry which is preliminary data.</text>
</comment>